<protein>
    <submittedName>
        <fullName evidence="5">GNAT family N-acetyltransferase</fullName>
        <ecNumber evidence="5">2.3.-.-</ecNumber>
    </submittedName>
</protein>
<dbReference type="GO" id="GO:0016746">
    <property type="term" value="F:acyltransferase activity"/>
    <property type="evidence" value="ECO:0007669"/>
    <property type="project" value="UniProtKB-KW"/>
</dbReference>
<dbReference type="PANTHER" id="PTHR43792:SF8">
    <property type="entry name" value="[RIBOSOMAL PROTEIN US5]-ALANINE N-ACETYLTRANSFERASE"/>
    <property type="match status" value="1"/>
</dbReference>
<sequence>MLEATSELQDEQLKLRPFVIGDAADYFEMVRDPNVAVNAGFTPTNSLVEAEYLLSRQLKMPEVYAIVLTKSAKVIGSVGLYERMNAQGEPAAQQMDLGYMLTASAWGHGYMTAAVHLIVNYALQDLKLRRLTASCLAPNIASKLILEHAGFRQYDQVTHPAYAQFGAGQTELFFELVPANGDDCHATR</sequence>
<dbReference type="RefSeq" id="WP_137617083.1">
    <property type="nucleotide sequence ID" value="NZ_BJDI01000016.1"/>
</dbReference>
<dbReference type="Pfam" id="PF13302">
    <property type="entry name" value="Acetyltransf_3"/>
    <property type="match status" value="1"/>
</dbReference>
<dbReference type="Gene3D" id="3.40.630.30">
    <property type="match status" value="1"/>
</dbReference>
<feature type="domain" description="N-acetyltransferase" evidence="4">
    <location>
        <begin position="13"/>
        <end position="152"/>
    </location>
</feature>
<evidence type="ECO:0000256" key="3">
    <source>
        <dbReference type="ARBA" id="ARBA00038502"/>
    </source>
</evidence>
<accession>A0ABW1SJX8</accession>
<keyword evidence="6" id="KW-1185">Reference proteome</keyword>
<dbReference type="EMBL" id="JBHSSE010000017">
    <property type="protein sequence ID" value="MFC6201821.1"/>
    <property type="molecule type" value="Genomic_DNA"/>
</dbReference>
<evidence type="ECO:0000259" key="4">
    <source>
        <dbReference type="Pfam" id="PF13302"/>
    </source>
</evidence>
<comment type="caution">
    <text evidence="5">The sequence shown here is derived from an EMBL/GenBank/DDBJ whole genome shotgun (WGS) entry which is preliminary data.</text>
</comment>
<evidence type="ECO:0000313" key="5">
    <source>
        <dbReference type="EMBL" id="MFC6201821.1"/>
    </source>
</evidence>
<dbReference type="Proteomes" id="UP001596171">
    <property type="component" value="Unassembled WGS sequence"/>
</dbReference>
<name>A0ABW1SJX8_9LACO</name>
<dbReference type="PANTHER" id="PTHR43792">
    <property type="entry name" value="GNAT FAMILY, PUTATIVE (AFU_ORTHOLOGUE AFUA_3G00765)-RELATED-RELATED"/>
    <property type="match status" value="1"/>
</dbReference>
<evidence type="ECO:0000313" key="6">
    <source>
        <dbReference type="Proteomes" id="UP001596171"/>
    </source>
</evidence>
<dbReference type="SUPFAM" id="SSF55729">
    <property type="entry name" value="Acyl-CoA N-acyltransferases (Nat)"/>
    <property type="match status" value="1"/>
</dbReference>
<gene>
    <name evidence="5" type="ORF">ACFP1L_08040</name>
</gene>
<dbReference type="InterPro" id="IPR016181">
    <property type="entry name" value="Acyl_CoA_acyltransferase"/>
</dbReference>
<evidence type="ECO:0000256" key="1">
    <source>
        <dbReference type="ARBA" id="ARBA00022679"/>
    </source>
</evidence>
<organism evidence="5 6">
    <name type="scientific">Lactiplantibacillus nangangensis</name>
    <dbReference type="NCBI Taxonomy" id="2559917"/>
    <lineage>
        <taxon>Bacteria</taxon>
        <taxon>Bacillati</taxon>
        <taxon>Bacillota</taxon>
        <taxon>Bacilli</taxon>
        <taxon>Lactobacillales</taxon>
        <taxon>Lactobacillaceae</taxon>
        <taxon>Lactiplantibacillus</taxon>
    </lineage>
</organism>
<dbReference type="InterPro" id="IPR000182">
    <property type="entry name" value="GNAT_dom"/>
</dbReference>
<keyword evidence="2 5" id="KW-0012">Acyltransferase</keyword>
<dbReference type="EC" id="2.3.-.-" evidence="5"/>
<reference evidence="6" key="1">
    <citation type="journal article" date="2019" name="Int. J. Syst. Evol. Microbiol.">
        <title>The Global Catalogue of Microorganisms (GCM) 10K type strain sequencing project: providing services to taxonomists for standard genome sequencing and annotation.</title>
        <authorList>
            <consortium name="The Broad Institute Genomics Platform"/>
            <consortium name="The Broad Institute Genome Sequencing Center for Infectious Disease"/>
            <person name="Wu L."/>
            <person name="Ma J."/>
        </authorList>
    </citation>
    <scope>NUCLEOTIDE SEQUENCE [LARGE SCALE GENOMIC DNA]</scope>
    <source>
        <strain evidence="6">CCM 8930</strain>
    </source>
</reference>
<comment type="similarity">
    <text evidence="3">Belongs to the acetyltransferase family. RimJ subfamily.</text>
</comment>
<evidence type="ECO:0000256" key="2">
    <source>
        <dbReference type="ARBA" id="ARBA00023315"/>
    </source>
</evidence>
<keyword evidence="1 5" id="KW-0808">Transferase</keyword>
<proteinExistence type="inferred from homology"/>
<dbReference type="InterPro" id="IPR051531">
    <property type="entry name" value="N-acetyltransferase"/>
</dbReference>